<dbReference type="AlphaFoldDB" id="A0A2V2LCU4"/>
<comment type="caution">
    <text evidence="1">The sequence shown here is derived from an EMBL/GenBank/DDBJ whole genome shotgun (WGS) entry which is preliminary data.</text>
</comment>
<proteinExistence type="predicted"/>
<sequence>MTGPNRYHESLGNLTPADVYFGRAEQILKQREEIKRKTMLARRLRHETETA</sequence>
<reference evidence="1 2" key="1">
    <citation type="submission" date="2018-05" db="EMBL/GenBank/DDBJ databases">
        <title>Rhodobacteraceae gen. nov., sp. nov. isolated from sea water.</title>
        <authorList>
            <person name="Ren Y."/>
        </authorList>
    </citation>
    <scope>NUCLEOTIDE SEQUENCE [LARGE SCALE GENOMIC DNA]</scope>
    <source>
        <strain evidence="1 2">TG-679</strain>
    </source>
</reference>
<protein>
    <submittedName>
        <fullName evidence="1">Transposase</fullName>
    </submittedName>
</protein>
<dbReference type="EMBL" id="QGKU01000063">
    <property type="protein sequence ID" value="PWR01067.1"/>
    <property type="molecule type" value="Genomic_DNA"/>
</dbReference>
<dbReference type="Proteomes" id="UP000245680">
    <property type="component" value="Unassembled WGS sequence"/>
</dbReference>
<accession>A0A2V2LCU4</accession>
<organism evidence="1 2">
    <name type="scientific">Meridianimarinicoccus roseus</name>
    <dbReference type="NCBI Taxonomy" id="2072018"/>
    <lineage>
        <taxon>Bacteria</taxon>
        <taxon>Pseudomonadati</taxon>
        <taxon>Pseudomonadota</taxon>
        <taxon>Alphaproteobacteria</taxon>
        <taxon>Rhodobacterales</taxon>
        <taxon>Paracoccaceae</taxon>
        <taxon>Meridianimarinicoccus</taxon>
    </lineage>
</organism>
<name>A0A2V2LCU4_9RHOB</name>
<keyword evidence="2" id="KW-1185">Reference proteome</keyword>
<dbReference type="OrthoDB" id="9803878at2"/>
<evidence type="ECO:0000313" key="1">
    <source>
        <dbReference type="EMBL" id="PWR01067.1"/>
    </source>
</evidence>
<evidence type="ECO:0000313" key="2">
    <source>
        <dbReference type="Proteomes" id="UP000245680"/>
    </source>
</evidence>
<gene>
    <name evidence="1" type="ORF">DKT77_19015</name>
</gene>